<organism evidence="1 2">
    <name type="scientific">Prorocentrum cordatum</name>
    <dbReference type="NCBI Taxonomy" id="2364126"/>
    <lineage>
        <taxon>Eukaryota</taxon>
        <taxon>Sar</taxon>
        <taxon>Alveolata</taxon>
        <taxon>Dinophyceae</taxon>
        <taxon>Prorocentrales</taxon>
        <taxon>Prorocentraceae</taxon>
        <taxon>Prorocentrum</taxon>
    </lineage>
</organism>
<feature type="non-terminal residue" evidence="1">
    <location>
        <position position="1"/>
    </location>
</feature>
<dbReference type="EMBL" id="CAUYUJ010020960">
    <property type="protein sequence ID" value="CAK0901653.1"/>
    <property type="molecule type" value="Genomic_DNA"/>
</dbReference>
<gene>
    <name evidence="1" type="ORF">PCOR1329_LOCUS78544</name>
</gene>
<keyword evidence="2" id="KW-1185">Reference proteome</keyword>
<proteinExistence type="predicted"/>
<protein>
    <submittedName>
        <fullName evidence="1">Uncharacterized protein</fullName>
    </submittedName>
</protein>
<reference evidence="1" key="1">
    <citation type="submission" date="2023-10" db="EMBL/GenBank/DDBJ databases">
        <authorList>
            <person name="Chen Y."/>
            <person name="Shah S."/>
            <person name="Dougan E. K."/>
            <person name="Thang M."/>
            <person name="Chan C."/>
        </authorList>
    </citation>
    <scope>NUCLEOTIDE SEQUENCE [LARGE SCALE GENOMIC DNA]</scope>
</reference>
<evidence type="ECO:0000313" key="1">
    <source>
        <dbReference type="EMBL" id="CAK0901653.1"/>
    </source>
</evidence>
<name>A0ABN9XSP6_9DINO</name>
<accession>A0ABN9XSP6</accession>
<sequence>AVSLFSAARDASLSTTRRPAPQHELYTFWGAQRDVLCAAAARAQVAHFRLTFCYLRGRTGKHWCAGEVRGGFVAARCEPNSLQFHILMRLMSIVFTPREKISHELLRGGGVWLTHTTATNQAEKFFVPELLGGGGTSRPPSTRHAGRTLFGGASDAAPAVLSTSAREAAVWQLGEGHPWERRRERQRRYGQG</sequence>
<evidence type="ECO:0000313" key="2">
    <source>
        <dbReference type="Proteomes" id="UP001189429"/>
    </source>
</evidence>
<dbReference type="Proteomes" id="UP001189429">
    <property type="component" value="Unassembled WGS sequence"/>
</dbReference>
<comment type="caution">
    <text evidence="1">The sequence shown here is derived from an EMBL/GenBank/DDBJ whole genome shotgun (WGS) entry which is preliminary data.</text>
</comment>